<dbReference type="SUPFAM" id="SSF53474">
    <property type="entry name" value="alpha/beta-Hydrolases"/>
    <property type="match status" value="1"/>
</dbReference>
<gene>
    <name evidence="3" type="ORF">SAMN02910414_02033</name>
</gene>
<dbReference type="Gene3D" id="3.40.50.1820">
    <property type="entry name" value="alpha/beta hydrolase"/>
    <property type="match status" value="1"/>
</dbReference>
<reference evidence="3 4" key="1">
    <citation type="submission" date="2016-10" db="EMBL/GenBank/DDBJ databases">
        <authorList>
            <person name="de Groot N.N."/>
        </authorList>
    </citation>
    <scope>NUCLEOTIDE SEQUENCE [LARGE SCALE GENOMIC DNA]</scope>
    <source>
        <strain evidence="3 4">DSM 14045</strain>
    </source>
</reference>
<protein>
    <submittedName>
        <fullName evidence="3">Triacylglycerol lipase</fullName>
    </submittedName>
</protein>
<evidence type="ECO:0000256" key="1">
    <source>
        <dbReference type="SAM" id="Phobius"/>
    </source>
</evidence>
<evidence type="ECO:0000313" key="4">
    <source>
        <dbReference type="Proteomes" id="UP000183918"/>
    </source>
</evidence>
<organism evidence="3 4">
    <name type="scientific">Lachnobacterium bovis DSM 14045</name>
    <dbReference type="NCBI Taxonomy" id="1122142"/>
    <lineage>
        <taxon>Bacteria</taxon>
        <taxon>Bacillati</taxon>
        <taxon>Bacillota</taxon>
        <taxon>Clostridia</taxon>
        <taxon>Lachnospirales</taxon>
        <taxon>Lachnospiraceae</taxon>
        <taxon>Lachnobacterium</taxon>
    </lineage>
</organism>
<keyword evidence="1" id="KW-1133">Transmembrane helix</keyword>
<keyword evidence="1" id="KW-0812">Transmembrane</keyword>
<dbReference type="PANTHER" id="PTHR11440">
    <property type="entry name" value="LECITHIN-CHOLESTEROL ACYLTRANSFERASE-RELATED"/>
    <property type="match status" value="1"/>
</dbReference>
<accession>A0A1H3LJI6</accession>
<feature type="transmembrane region" description="Helical" evidence="1">
    <location>
        <begin position="7"/>
        <end position="27"/>
    </location>
</feature>
<dbReference type="InterPro" id="IPR029058">
    <property type="entry name" value="AB_hydrolase_fold"/>
</dbReference>
<dbReference type="STRING" id="1122142.SAMN02910414_02033"/>
<name>A0A1H3LJI6_9FIRM</name>
<evidence type="ECO:0000313" key="3">
    <source>
        <dbReference type="EMBL" id="SDY64460.1"/>
    </source>
</evidence>
<dbReference type="RefSeq" id="WP_242871460.1">
    <property type="nucleotide sequence ID" value="NZ_FNPG01000026.1"/>
</dbReference>
<keyword evidence="4" id="KW-1185">Reference proteome</keyword>
<feature type="transmembrane region" description="Helical" evidence="1">
    <location>
        <begin position="146"/>
        <end position="169"/>
    </location>
</feature>
<evidence type="ECO:0000259" key="2">
    <source>
        <dbReference type="Pfam" id="PF00561"/>
    </source>
</evidence>
<feature type="transmembrane region" description="Helical" evidence="1">
    <location>
        <begin position="108"/>
        <end position="134"/>
    </location>
</feature>
<sequence length="456" mass="51480">MKKSLYFFRYLIINIVLTIGVGAIILPMTLAKVPSNLKLLQIIAIIVLILVELMPDLLYGRLMTKRLSIARNGCQLLSVFLTSVVFVSIYLLVALLGDKRFIATDGNWIQWAKIIGIFVIIENIIFWSGIIRIYVSSAQLGIKWRVIGIVCGLIPVVHLVVLSKLIYLVSSETFFENDKLLLDESRKDDKICETKYPILLVHGVFFRDFKYLNYWGRIPAELEKNGAKCYTGNHQSAAAVADSARELDERIKEIVNKTGCKKVNIIAHSKGGLDSRYAISKLGTSKYVASLTTINTPHRGCEFADFLLSGIGEAQQKFVAKTYNSAFKKLGDENPDFLSAVYDLTASSCAKFNEEVPDSQEVWYQSVGSKLNKIISGRFPLNMTYKFVQYFDGDNDGLVGEKSFKWGNNYRFLVNTESNRGISHGDMIDLNRENIKGFDVREFYVQLVSDLKKRGF</sequence>
<feature type="domain" description="AB hydrolase-1" evidence="2">
    <location>
        <begin position="196"/>
        <end position="347"/>
    </location>
</feature>
<feature type="transmembrane region" description="Helical" evidence="1">
    <location>
        <begin position="74"/>
        <end position="96"/>
    </location>
</feature>
<dbReference type="EMBL" id="FNPG01000026">
    <property type="protein sequence ID" value="SDY64460.1"/>
    <property type="molecule type" value="Genomic_DNA"/>
</dbReference>
<dbReference type="InterPro" id="IPR000073">
    <property type="entry name" value="AB_hydrolase_1"/>
</dbReference>
<dbReference type="Proteomes" id="UP000183918">
    <property type="component" value="Unassembled WGS sequence"/>
</dbReference>
<keyword evidence="1" id="KW-0472">Membrane</keyword>
<feature type="transmembrane region" description="Helical" evidence="1">
    <location>
        <begin position="39"/>
        <end position="62"/>
    </location>
</feature>
<proteinExistence type="predicted"/>
<dbReference type="AlphaFoldDB" id="A0A1H3LJI6"/>
<dbReference type="Pfam" id="PF00561">
    <property type="entry name" value="Abhydrolase_1"/>
    <property type="match status" value="1"/>
</dbReference>